<keyword evidence="2" id="KW-1185">Reference proteome</keyword>
<dbReference type="SUPFAM" id="SSF52833">
    <property type="entry name" value="Thioredoxin-like"/>
    <property type="match status" value="1"/>
</dbReference>
<dbReference type="RefSeq" id="WP_212323640.1">
    <property type="nucleotide sequence ID" value="NZ_AP024463.1"/>
</dbReference>
<dbReference type="Gene3D" id="3.40.30.10">
    <property type="entry name" value="Glutaredoxin"/>
    <property type="match status" value="1"/>
</dbReference>
<dbReference type="Proteomes" id="UP000678513">
    <property type="component" value="Chromosome"/>
</dbReference>
<proteinExistence type="predicted"/>
<reference evidence="1 2" key="1">
    <citation type="submission" date="2021-03" db="EMBL/GenBank/DDBJ databases">
        <title>Human Oral Microbial Genomes.</title>
        <authorList>
            <person name="Johnston C.D."/>
            <person name="Chen T."/>
            <person name="Dewhirst F.E."/>
        </authorList>
    </citation>
    <scope>NUCLEOTIDE SEQUENCE [LARGE SCALE GENOMIC DNA]</scope>
    <source>
        <strain evidence="1 2">DSMZ 100122</strain>
    </source>
</reference>
<evidence type="ECO:0000313" key="1">
    <source>
        <dbReference type="EMBL" id="QUC08119.1"/>
    </source>
</evidence>
<accession>A0ABX7Y5I3</accession>
<dbReference type="Pfam" id="PF01257">
    <property type="entry name" value="2Fe-2S_thioredx"/>
    <property type="match status" value="1"/>
</dbReference>
<dbReference type="InterPro" id="IPR036249">
    <property type="entry name" value="Thioredoxin-like_sf"/>
</dbReference>
<name>A0ABX7Y5I3_9ACTN</name>
<organism evidence="1 2">
    <name type="scientific">Arachnia rubra</name>
    <dbReference type="NCBI Taxonomy" id="1547448"/>
    <lineage>
        <taxon>Bacteria</taxon>
        <taxon>Bacillati</taxon>
        <taxon>Actinomycetota</taxon>
        <taxon>Actinomycetes</taxon>
        <taxon>Propionibacteriales</taxon>
        <taxon>Propionibacteriaceae</taxon>
        <taxon>Arachnia</taxon>
    </lineage>
</organism>
<protein>
    <submittedName>
        <fullName evidence="1">(2Fe-2S) ferredoxin domain-containing protein</fullName>
    </submittedName>
</protein>
<evidence type="ECO:0000313" key="2">
    <source>
        <dbReference type="Proteomes" id="UP000678513"/>
    </source>
</evidence>
<gene>
    <name evidence="1" type="ORF">J5A65_14640</name>
</gene>
<dbReference type="CDD" id="cd02980">
    <property type="entry name" value="TRX_Fd_family"/>
    <property type="match status" value="1"/>
</dbReference>
<sequence>MRTVLVALTLADASRWPELAESASRLGGVAAVLQGEGPGLVDQLDALAATGTKPVHLIGVTFGDDLGPASWVGRVARWWLDSRGPQLELWFSSRPLRGLPEVLPDAGRARLLAPRDSMTNPDWEEPPPVARQVLVCRGVRCNAKGAAATQDALKRALAEAGALDESVLVTVTACCYPCNRAPLVVVQPDMQWLGPVTPDDVPALVRQLTGATNGQEPAGGAPEPTQPA</sequence>
<dbReference type="EMBL" id="CP072384">
    <property type="protein sequence ID" value="QUC08119.1"/>
    <property type="molecule type" value="Genomic_DNA"/>
</dbReference>